<name>A0ABQ1HBD7_9GAMM</name>
<dbReference type="Pfam" id="PF00114">
    <property type="entry name" value="Pilin"/>
    <property type="match status" value="1"/>
</dbReference>
<evidence type="ECO:0000256" key="1">
    <source>
        <dbReference type="ARBA" id="ARBA00005233"/>
    </source>
</evidence>
<organism evidence="3 4">
    <name type="scientific">Arenimonas soli</name>
    <dbReference type="NCBI Taxonomy" id="2269504"/>
    <lineage>
        <taxon>Bacteria</taxon>
        <taxon>Pseudomonadati</taxon>
        <taxon>Pseudomonadota</taxon>
        <taxon>Gammaproteobacteria</taxon>
        <taxon>Lysobacterales</taxon>
        <taxon>Lysobacteraceae</taxon>
        <taxon>Arenimonas</taxon>
    </lineage>
</organism>
<dbReference type="RefSeq" id="WP_188660380.1">
    <property type="nucleotide sequence ID" value="NZ_BMKC01000001.1"/>
</dbReference>
<accession>A0ABQ1HBD7</accession>
<evidence type="ECO:0000313" key="3">
    <source>
        <dbReference type="EMBL" id="GGA68175.1"/>
    </source>
</evidence>
<feature type="region of interest" description="Disordered" evidence="2">
    <location>
        <begin position="34"/>
        <end position="55"/>
    </location>
</feature>
<comment type="similarity">
    <text evidence="1">Belongs to the N-Me-Phe pilin family.</text>
</comment>
<gene>
    <name evidence="3" type="ORF">GCM10011521_02930</name>
</gene>
<sequence length="170" mass="18056">MKRVAPLFVALVLSVVLALVAYRVAVHYATVPTADNQAPPESAPADRPEPLPMDTTAIGPAPLSPEQARAADAIERARPIQAAVDQFYADQGTWPRNLAQLGLGYPDDYEGGPVAAISVHPFGEVAVAMKPHVARGGVIRLSPTVQPDGQLVWNCRASNYAAATRLPNCR</sequence>
<dbReference type="Gene3D" id="3.30.700.10">
    <property type="entry name" value="Glycoprotein, Type 4 Pilin"/>
    <property type="match status" value="1"/>
</dbReference>
<evidence type="ECO:0000256" key="2">
    <source>
        <dbReference type="SAM" id="MobiDB-lite"/>
    </source>
</evidence>
<reference evidence="4" key="1">
    <citation type="journal article" date="2019" name="Int. J. Syst. Evol. Microbiol.">
        <title>The Global Catalogue of Microorganisms (GCM) 10K type strain sequencing project: providing services to taxonomists for standard genome sequencing and annotation.</title>
        <authorList>
            <consortium name="The Broad Institute Genomics Platform"/>
            <consortium name="The Broad Institute Genome Sequencing Center for Infectious Disease"/>
            <person name="Wu L."/>
            <person name="Ma J."/>
        </authorList>
    </citation>
    <scope>NUCLEOTIDE SEQUENCE [LARGE SCALE GENOMIC DNA]</scope>
    <source>
        <strain evidence="4">CGMCC 1.15905</strain>
    </source>
</reference>
<evidence type="ECO:0000313" key="4">
    <source>
        <dbReference type="Proteomes" id="UP000623419"/>
    </source>
</evidence>
<proteinExistence type="inferred from homology"/>
<dbReference type="EMBL" id="BMKC01000001">
    <property type="protein sequence ID" value="GGA68175.1"/>
    <property type="molecule type" value="Genomic_DNA"/>
</dbReference>
<keyword evidence="4" id="KW-1185">Reference proteome</keyword>
<dbReference type="Proteomes" id="UP000623419">
    <property type="component" value="Unassembled WGS sequence"/>
</dbReference>
<comment type="caution">
    <text evidence="3">The sequence shown here is derived from an EMBL/GenBank/DDBJ whole genome shotgun (WGS) entry which is preliminary data.</text>
</comment>
<evidence type="ECO:0008006" key="5">
    <source>
        <dbReference type="Google" id="ProtNLM"/>
    </source>
</evidence>
<dbReference type="InterPro" id="IPR001082">
    <property type="entry name" value="Pilin"/>
</dbReference>
<protein>
    <recommendedName>
        <fullName evidence="5">Pilin</fullName>
    </recommendedName>
</protein>
<dbReference type="SUPFAM" id="SSF54523">
    <property type="entry name" value="Pili subunits"/>
    <property type="match status" value="1"/>
</dbReference>
<dbReference type="InterPro" id="IPR045584">
    <property type="entry name" value="Pilin-like"/>
</dbReference>